<evidence type="ECO:0000313" key="2">
    <source>
        <dbReference type="EMBL" id="SUB61292.1"/>
    </source>
</evidence>
<organism evidence="2 3">
    <name type="scientific">Peptostreptococcus anaerobius</name>
    <dbReference type="NCBI Taxonomy" id="1261"/>
    <lineage>
        <taxon>Bacteria</taxon>
        <taxon>Bacillati</taxon>
        <taxon>Bacillota</taxon>
        <taxon>Clostridia</taxon>
        <taxon>Peptostreptococcales</taxon>
        <taxon>Peptostreptococcaceae</taxon>
        <taxon>Peptostreptococcus</taxon>
    </lineage>
</organism>
<dbReference type="EMBL" id="UGTB01000004">
    <property type="protein sequence ID" value="SUB61292.1"/>
    <property type="molecule type" value="Genomic_DNA"/>
</dbReference>
<dbReference type="GeneID" id="79843401"/>
<protein>
    <submittedName>
        <fullName evidence="2">Death-on-curing family protein</fullName>
    </submittedName>
</protein>
<dbReference type="InterPro" id="IPR006440">
    <property type="entry name" value="Doc"/>
</dbReference>
<dbReference type="InterPro" id="IPR003812">
    <property type="entry name" value="Fido"/>
</dbReference>
<dbReference type="InterPro" id="IPR053737">
    <property type="entry name" value="Type_II_TA_Toxin"/>
</dbReference>
<feature type="domain" description="Fido" evidence="1">
    <location>
        <begin position="7"/>
        <end position="126"/>
    </location>
</feature>
<dbReference type="InterPro" id="IPR036597">
    <property type="entry name" value="Fido-like_dom_sf"/>
</dbReference>
<reference evidence="2 3" key="1">
    <citation type="submission" date="2018-06" db="EMBL/GenBank/DDBJ databases">
        <authorList>
            <consortium name="Pathogen Informatics"/>
            <person name="Doyle S."/>
        </authorList>
    </citation>
    <scope>NUCLEOTIDE SEQUENCE [LARGE SCALE GENOMIC DNA]</scope>
    <source>
        <strain evidence="2 3">NCTC11460</strain>
    </source>
</reference>
<dbReference type="PANTHER" id="PTHR39426">
    <property type="entry name" value="HOMOLOGY TO DEATH-ON-CURING PROTEIN OF PHAGE P1"/>
    <property type="match status" value="1"/>
</dbReference>
<dbReference type="RefSeq" id="WP_002844417.1">
    <property type="nucleotide sequence ID" value="NZ_CAMPYD010000005.1"/>
</dbReference>
<dbReference type="GO" id="GO:0016301">
    <property type="term" value="F:kinase activity"/>
    <property type="evidence" value="ECO:0007669"/>
    <property type="project" value="InterPro"/>
</dbReference>
<gene>
    <name evidence="2" type="ORF">NCTC11460_01218</name>
</gene>
<name>A0A379CFR0_9FIRM</name>
<proteinExistence type="predicted"/>
<evidence type="ECO:0000313" key="3">
    <source>
        <dbReference type="Proteomes" id="UP000255101"/>
    </source>
</evidence>
<dbReference type="PANTHER" id="PTHR39426:SF1">
    <property type="entry name" value="HOMOLOGY TO DEATH-ON-CURING PROTEIN OF PHAGE P1"/>
    <property type="match status" value="1"/>
</dbReference>
<dbReference type="Pfam" id="PF02661">
    <property type="entry name" value="Fic"/>
    <property type="match status" value="1"/>
</dbReference>
<accession>A0A379CFR0</accession>
<sequence length="131" mass="14453">MNEIKYLTFDDIMTTHDIILQKTGGFSGINNAGLISSIVEHVKNDDYYPTMIDKLTHIVFSLVMNHAFNDANKRSSIACGVLFLNINGYDSVVDDFIVAMEDVVVSIAEGSISKGGLRVILRDIVSKKVIL</sequence>
<dbReference type="Gene3D" id="1.20.120.1870">
    <property type="entry name" value="Fic/DOC protein, Fido domain"/>
    <property type="match status" value="1"/>
</dbReference>
<dbReference type="AlphaFoldDB" id="A0A379CFR0"/>
<dbReference type="PROSITE" id="PS51459">
    <property type="entry name" value="FIDO"/>
    <property type="match status" value="1"/>
</dbReference>
<dbReference type="Proteomes" id="UP000255101">
    <property type="component" value="Unassembled WGS sequence"/>
</dbReference>
<dbReference type="NCBIfam" id="TIGR01550">
    <property type="entry name" value="DOC_P1"/>
    <property type="match status" value="1"/>
</dbReference>
<dbReference type="SUPFAM" id="SSF140931">
    <property type="entry name" value="Fic-like"/>
    <property type="match status" value="1"/>
</dbReference>
<evidence type="ECO:0000259" key="1">
    <source>
        <dbReference type="PROSITE" id="PS51459"/>
    </source>
</evidence>